<dbReference type="HAMAP" id="MF_00109">
    <property type="entry name" value="Shikimate_kinase"/>
    <property type="match status" value="1"/>
</dbReference>
<dbReference type="EC" id="2.7.1.71" evidence="3"/>
<dbReference type="SUPFAM" id="SSF52540">
    <property type="entry name" value="P-loop containing nucleoside triphosphate hydrolases"/>
    <property type="match status" value="1"/>
</dbReference>
<comment type="pathway">
    <text evidence="1">Metabolic intermediate biosynthesis; chorismate biosynthesis; chorismate from D-erythrose 4-phosphate and phosphoenolpyruvate: step 5/7.</text>
</comment>
<dbReference type="PANTHER" id="PTHR21087">
    <property type="entry name" value="SHIKIMATE KINASE"/>
    <property type="match status" value="1"/>
</dbReference>
<accession>A0A3B0QLK1</accession>
<dbReference type="GO" id="GO:0005524">
    <property type="term" value="F:ATP binding"/>
    <property type="evidence" value="ECO:0007669"/>
    <property type="project" value="UniProtKB-KW"/>
</dbReference>
<comment type="similarity">
    <text evidence="2">Belongs to the shikimate kinase family.</text>
</comment>
<reference evidence="11" key="1">
    <citation type="submission" date="2018-06" db="EMBL/GenBank/DDBJ databases">
        <authorList>
            <person name="Zhirakovskaya E."/>
        </authorList>
    </citation>
    <scope>NUCLEOTIDE SEQUENCE</scope>
</reference>
<evidence type="ECO:0000256" key="6">
    <source>
        <dbReference type="ARBA" id="ARBA00022741"/>
    </source>
</evidence>
<evidence type="ECO:0000256" key="9">
    <source>
        <dbReference type="ARBA" id="ARBA00023141"/>
    </source>
</evidence>
<name>A0A3B0QLK1_9ZZZZ</name>
<dbReference type="InterPro" id="IPR027417">
    <property type="entry name" value="P-loop_NTPase"/>
</dbReference>
<protein>
    <recommendedName>
        <fullName evidence="3">shikimate kinase</fullName>
        <ecNumber evidence="3">2.7.1.71</ecNumber>
    </recommendedName>
</protein>
<dbReference type="EMBL" id="UOEA01000023">
    <property type="protein sequence ID" value="VAV82630.1"/>
    <property type="molecule type" value="Genomic_DNA"/>
</dbReference>
<proteinExistence type="inferred from homology"/>
<evidence type="ECO:0000256" key="4">
    <source>
        <dbReference type="ARBA" id="ARBA00022605"/>
    </source>
</evidence>
<organism evidence="11">
    <name type="scientific">hydrothermal vent metagenome</name>
    <dbReference type="NCBI Taxonomy" id="652676"/>
    <lineage>
        <taxon>unclassified sequences</taxon>
        <taxon>metagenomes</taxon>
        <taxon>ecological metagenomes</taxon>
    </lineage>
</organism>
<comment type="catalytic activity">
    <reaction evidence="10">
        <text>shikimate + ATP = 3-phosphoshikimate + ADP + H(+)</text>
        <dbReference type="Rhea" id="RHEA:13121"/>
        <dbReference type="ChEBI" id="CHEBI:15378"/>
        <dbReference type="ChEBI" id="CHEBI:30616"/>
        <dbReference type="ChEBI" id="CHEBI:36208"/>
        <dbReference type="ChEBI" id="CHEBI:145989"/>
        <dbReference type="ChEBI" id="CHEBI:456216"/>
        <dbReference type="EC" id="2.7.1.71"/>
    </reaction>
</comment>
<dbReference type="InterPro" id="IPR023000">
    <property type="entry name" value="Shikimate_kinase_CS"/>
</dbReference>
<dbReference type="GO" id="GO:0004765">
    <property type="term" value="F:shikimate kinase activity"/>
    <property type="evidence" value="ECO:0007669"/>
    <property type="project" value="UniProtKB-EC"/>
</dbReference>
<evidence type="ECO:0000256" key="2">
    <source>
        <dbReference type="ARBA" id="ARBA00006997"/>
    </source>
</evidence>
<dbReference type="AlphaFoldDB" id="A0A3B0QLK1"/>
<dbReference type="PRINTS" id="PR01100">
    <property type="entry name" value="SHIKIMTKNASE"/>
</dbReference>
<evidence type="ECO:0000256" key="5">
    <source>
        <dbReference type="ARBA" id="ARBA00022679"/>
    </source>
</evidence>
<dbReference type="Pfam" id="PF01202">
    <property type="entry name" value="SKI"/>
    <property type="match status" value="1"/>
</dbReference>
<dbReference type="GO" id="GO:0005829">
    <property type="term" value="C:cytosol"/>
    <property type="evidence" value="ECO:0007669"/>
    <property type="project" value="TreeGrafter"/>
</dbReference>
<keyword evidence="5 11" id="KW-0808">Transferase</keyword>
<dbReference type="UniPathway" id="UPA00053">
    <property type="reaction ID" value="UER00088"/>
</dbReference>
<dbReference type="CDD" id="cd00464">
    <property type="entry name" value="SK"/>
    <property type="match status" value="1"/>
</dbReference>
<keyword evidence="4" id="KW-0028">Amino-acid biosynthesis</keyword>
<keyword evidence="8" id="KW-0067">ATP-binding</keyword>
<sequence length="172" mass="18542">MNIVLTGFMGTGKSSVGRRLASALGLDFVDMDELIEEREGRGIAEIFEVSGEPYFRDLEEQFVKSITSSMNEVVLSTGGGVVISQANRELLAGWGTVVSLSAGVEEIVRRVGGALARPLIDGADIRSSIEERLAERRDLYATAEHTVVTDGKSIDEVVEDILALVKTQEGRA</sequence>
<keyword evidence="9" id="KW-0057">Aromatic amino acid biosynthesis</keyword>
<dbReference type="GO" id="GO:0009073">
    <property type="term" value="P:aromatic amino acid family biosynthetic process"/>
    <property type="evidence" value="ECO:0007669"/>
    <property type="project" value="UniProtKB-KW"/>
</dbReference>
<evidence type="ECO:0000256" key="10">
    <source>
        <dbReference type="ARBA" id="ARBA00048567"/>
    </source>
</evidence>
<dbReference type="GO" id="GO:0009423">
    <property type="term" value="P:chorismate biosynthetic process"/>
    <property type="evidence" value="ECO:0007669"/>
    <property type="project" value="UniProtKB-UniPathway"/>
</dbReference>
<evidence type="ECO:0000313" key="11">
    <source>
        <dbReference type="EMBL" id="VAV82630.1"/>
    </source>
</evidence>
<evidence type="ECO:0000256" key="7">
    <source>
        <dbReference type="ARBA" id="ARBA00022777"/>
    </source>
</evidence>
<dbReference type="InterPro" id="IPR031322">
    <property type="entry name" value="Shikimate/glucono_kinase"/>
</dbReference>
<dbReference type="PROSITE" id="PS01128">
    <property type="entry name" value="SHIKIMATE_KINASE"/>
    <property type="match status" value="1"/>
</dbReference>
<keyword evidence="7 11" id="KW-0418">Kinase</keyword>
<evidence type="ECO:0000256" key="1">
    <source>
        <dbReference type="ARBA" id="ARBA00004842"/>
    </source>
</evidence>
<keyword evidence="6" id="KW-0547">Nucleotide-binding</keyword>
<evidence type="ECO:0000256" key="3">
    <source>
        <dbReference type="ARBA" id="ARBA00012154"/>
    </source>
</evidence>
<gene>
    <name evidence="11" type="ORF">MNBD_DELTA01-1667</name>
</gene>
<evidence type="ECO:0000256" key="8">
    <source>
        <dbReference type="ARBA" id="ARBA00022840"/>
    </source>
</evidence>
<dbReference type="PANTHER" id="PTHR21087:SF16">
    <property type="entry name" value="SHIKIMATE KINASE 1, CHLOROPLASTIC"/>
    <property type="match status" value="1"/>
</dbReference>
<dbReference type="Gene3D" id="3.40.50.300">
    <property type="entry name" value="P-loop containing nucleotide triphosphate hydrolases"/>
    <property type="match status" value="1"/>
</dbReference>
<dbReference type="GO" id="GO:0008652">
    <property type="term" value="P:amino acid biosynthetic process"/>
    <property type="evidence" value="ECO:0007669"/>
    <property type="project" value="UniProtKB-KW"/>
</dbReference>
<dbReference type="InterPro" id="IPR000623">
    <property type="entry name" value="Shikimate_kinase/TSH1"/>
</dbReference>